<comment type="catalytic activity">
    <reaction evidence="16">
        <text>(6S)-5,6,7,8-tetrahydrofolyl-(gamma-L-Glu)(n) + L-glutamate + ATP = (6S)-5,6,7,8-tetrahydrofolyl-(gamma-L-Glu)(n+1) + ADP + phosphate + H(+)</text>
        <dbReference type="Rhea" id="RHEA:10580"/>
        <dbReference type="Rhea" id="RHEA-COMP:14738"/>
        <dbReference type="Rhea" id="RHEA-COMP:14740"/>
        <dbReference type="ChEBI" id="CHEBI:15378"/>
        <dbReference type="ChEBI" id="CHEBI:29985"/>
        <dbReference type="ChEBI" id="CHEBI:30616"/>
        <dbReference type="ChEBI" id="CHEBI:43474"/>
        <dbReference type="ChEBI" id="CHEBI:141005"/>
        <dbReference type="ChEBI" id="CHEBI:456216"/>
        <dbReference type="EC" id="6.3.2.17"/>
    </reaction>
</comment>
<comment type="pathway">
    <text evidence="2">Cofactor biosynthesis; tetrahydrofolate biosynthesis; 7,8-dihydrofolate from 2-amino-4-hydroxy-6-hydroxymethyl-7,8-dihydropteridine diphosphate and 4-aminobenzoate: step 2/2.</text>
</comment>
<evidence type="ECO:0000256" key="2">
    <source>
        <dbReference type="ARBA" id="ARBA00004799"/>
    </source>
</evidence>
<evidence type="ECO:0000256" key="13">
    <source>
        <dbReference type="ARBA" id="ARBA00022842"/>
    </source>
</evidence>
<dbReference type="AlphaFoldDB" id="A0A927CRT6"/>
<dbReference type="SUPFAM" id="SSF53244">
    <property type="entry name" value="MurD-like peptide ligases, peptide-binding domain"/>
    <property type="match status" value="1"/>
</dbReference>
<dbReference type="Gene3D" id="3.90.190.20">
    <property type="entry name" value="Mur ligase, C-terminal domain"/>
    <property type="match status" value="1"/>
</dbReference>
<dbReference type="GO" id="GO:0008841">
    <property type="term" value="F:dihydrofolate synthase activity"/>
    <property type="evidence" value="ECO:0007669"/>
    <property type="project" value="UniProtKB-EC"/>
</dbReference>
<evidence type="ECO:0000256" key="7">
    <source>
        <dbReference type="ARBA" id="ARBA00013025"/>
    </source>
</evidence>
<dbReference type="InterPro" id="IPR013221">
    <property type="entry name" value="Mur_ligase_cen"/>
</dbReference>
<dbReference type="InterPro" id="IPR036615">
    <property type="entry name" value="Mur_ligase_C_dom_sf"/>
</dbReference>
<dbReference type="Gene3D" id="3.40.1190.10">
    <property type="entry name" value="Mur-like, catalytic domain"/>
    <property type="match status" value="1"/>
</dbReference>
<keyword evidence="9 18" id="KW-0436">Ligase</keyword>
<evidence type="ECO:0000256" key="15">
    <source>
        <dbReference type="ARBA" id="ARBA00030592"/>
    </source>
</evidence>
<dbReference type="SUPFAM" id="SSF53623">
    <property type="entry name" value="MurD-like peptide ligases, catalytic domain"/>
    <property type="match status" value="1"/>
</dbReference>
<comment type="caution">
    <text evidence="21">The sequence shown here is derived from an EMBL/GenBank/DDBJ whole genome shotgun (WGS) entry which is preliminary data.</text>
</comment>
<evidence type="ECO:0000256" key="10">
    <source>
        <dbReference type="ARBA" id="ARBA00022723"/>
    </source>
</evidence>
<evidence type="ECO:0000256" key="6">
    <source>
        <dbReference type="ARBA" id="ARBA00013023"/>
    </source>
</evidence>
<dbReference type="InterPro" id="IPR001645">
    <property type="entry name" value="Folylpolyglutamate_synth"/>
</dbReference>
<dbReference type="PANTHER" id="PTHR11136">
    <property type="entry name" value="FOLYLPOLYGLUTAMATE SYNTHASE-RELATED"/>
    <property type="match status" value="1"/>
</dbReference>
<evidence type="ECO:0000256" key="3">
    <source>
        <dbReference type="ARBA" id="ARBA00005150"/>
    </source>
</evidence>
<evidence type="ECO:0000256" key="12">
    <source>
        <dbReference type="ARBA" id="ARBA00022840"/>
    </source>
</evidence>
<keyword evidence="14" id="KW-0289">Folate biosynthesis</keyword>
<evidence type="ECO:0000256" key="14">
    <source>
        <dbReference type="ARBA" id="ARBA00022909"/>
    </source>
</evidence>
<dbReference type="RefSeq" id="WP_190863403.1">
    <property type="nucleotide sequence ID" value="NZ_JACXIY010000020.1"/>
</dbReference>
<keyword evidence="11 18" id="KW-0547">Nucleotide-binding</keyword>
<evidence type="ECO:0000256" key="5">
    <source>
        <dbReference type="ARBA" id="ARBA00011245"/>
    </source>
</evidence>
<dbReference type="EC" id="6.3.2.17" evidence="7"/>
<feature type="domain" description="Mur ligase central" evidence="20">
    <location>
        <begin position="58"/>
        <end position="285"/>
    </location>
</feature>
<keyword evidence="22" id="KW-1185">Reference proteome</keyword>
<evidence type="ECO:0000313" key="22">
    <source>
        <dbReference type="Proteomes" id="UP000632125"/>
    </source>
</evidence>
<evidence type="ECO:0000313" key="21">
    <source>
        <dbReference type="EMBL" id="MBD2870460.1"/>
    </source>
</evidence>
<comment type="pathway">
    <text evidence="3">Cofactor biosynthesis; tetrahydrofolylpolyglutamate biosynthesis.</text>
</comment>
<dbReference type="Pfam" id="PF08245">
    <property type="entry name" value="Mur_ligase_M"/>
    <property type="match status" value="1"/>
</dbReference>
<evidence type="ECO:0000259" key="19">
    <source>
        <dbReference type="Pfam" id="PF02875"/>
    </source>
</evidence>
<reference evidence="21" key="1">
    <citation type="submission" date="2020-09" db="EMBL/GenBank/DDBJ databases">
        <title>A novel bacterium of genus Paenibacillus, isolated from South China Sea.</title>
        <authorList>
            <person name="Huang H."/>
            <person name="Mo K."/>
            <person name="Hu Y."/>
        </authorList>
    </citation>
    <scope>NUCLEOTIDE SEQUENCE</scope>
    <source>
        <strain evidence="21">IB182493</strain>
    </source>
</reference>
<dbReference type="InterPro" id="IPR004101">
    <property type="entry name" value="Mur_ligase_C"/>
</dbReference>
<dbReference type="EMBL" id="JACXIY010000020">
    <property type="protein sequence ID" value="MBD2870460.1"/>
    <property type="molecule type" value="Genomic_DNA"/>
</dbReference>
<evidence type="ECO:0000256" key="8">
    <source>
        <dbReference type="ARBA" id="ARBA00019357"/>
    </source>
</evidence>
<dbReference type="GO" id="GO:0005524">
    <property type="term" value="F:ATP binding"/>
    <property type="evidence" value="ECO:0007669"/>
    <property type="project" value="UniProtKB-KW"/>
</dbReference>
<accession>A0A927CRT6</accession>
<dbReference type="PROSITE" id="PS01011">
    <property type="entry name" value="FOLYLPOLYGLU_SYNT_1"/>
    <property type="match status" value="1"/>
</dbReference>
<keyword evidence="13" id="KW-0460">Magnesium</keyword>
<comment type="catalytic activity">
    <reaction evidence="17">
        <text>7,8-dihydropteroate + L-glutamate + ATP = 7,8-dihydrofolate + ADP + phosphate + H(+)</text>
        <dbReference type="Rhea" id="RHEA:23584"/>
        <dbReference type="ChEBI" id="CHEBI:15378"/>
        <dbReference type="ChEBI" id="CHEBI:17839"/>
        <dbReference type="ChEBI" id="CHEBI:29985"/>
        <dbReference type="ChEBI" id="CHEBI:30616"/>
        <dbReference type="ChEBI" id="CHEBI:43474"/>
        <dbReference type="ChEBI" id="CHEBI:57451"/>
        <dbReference type="ChEBI" id="CHEBI:456216"/>
        <dbReference type="EC" id="6.3.2.12"/>
    </reaction>
</comment>
<dbReference type="PANTHER" id="PTHR11136:SF0">
    <property type="entry name" value="DIHYDROFOLATE SYNTHETASE-RELATED"/>
    <property type="match status" value="1"/>
</dbReference>
<name>A0A927CRT6_9BACL</name>
<keyword evidence="10" id="KW-0479">Metal-binding</keyword>
<comment type="cofactor">
    <cofactor evidence="1">
        <name>Mg(2+)</name>
        <dbReference type="ChEBI" id="CHEBI:18420"/>
    </cofactor>
</comment>
<comment type="similarity">
    <text evidence="4 18">Belongs to the folylpolyglutamate synthase family.</text>
</comment>
<dbReference type="InterPro" id="IPR018109">
    <property type="entry name" value="Folylpolyglutamate_synth_CS"/>
</dbReference>
<dbReference type="NCBIfam" id="TIGR01499">
    <property type="entry name" value="folC"/>
    <property type="match status" value="1"/>
</dbReference>
<proteinExistence type="inferred from homology"/>
<keyword evidence="12 18" id="KW-0067">ATP-binding</keyword>
<protein>
    <recommendedName>
        <fullName evidence="8">Dihydrofolate synthase/folylpolyglutamate synthase</fullName>
        <ecNumber evidence="6">6.3.2.12</ecNumber>
        <ecNumber evidence="7">6.3.2.17</ecNumber>
    </recommendedName>
    <alternativeName>
        <fullName evidence="15">Tetrahydrofolylpolyglutamate synthase</fullName>
    </alternativeName>
</protein>
<dbReference type="Pfam" id="PF02875">
    <property type="entry name" value="Mur_ligase_C"/>
    <property type="match status" value="1"/>
</dbReference>
<evidence type="ECO:0000256" key="1">
    <source>
        <dbReference type="ARBA" id="ARBA00001946"/>
    </source>
</evidence>
<dbReference type="FunFam" id="3.40.1190.10:FF:000004">
    <property type="entry name" value="Dihydrofolate synthase/folylpolyglutamate synthase"/>
    <property type="match status" value="1"/>
</dbReference>
<dbReference type="EC" id="6.3.2.12" evidence="6"/>
<evidence type="ECO:0000256" key="17">
    <source>
        <dbReference type="ARBA" id="ARBA00049161"/>
    </source>
</evidence>
<comment type="subunit">
    <text evidence="5">Monomer.</text>
</comment>
<dbReference type="PIRSF" id="PIRSF001563">
    <property type="entry name" value="Folylpolyglu_synth"/>
    <property type="match status" value="1"/>
</dbReference>
<evidence type="ECO:0000256" key="11">
    <source>
        <dbReference type="ARBA" id="ARBA00022741"/>
    </source>
</evidence>
<dbReference type="InterPro" id="IPR036565">
    <property type="entry name" value="Mur-like_cat_sf"/>
</dbReference>
<dbReference type="GO" id="GO:0046872">
    <property type="term" value="F:metal ion binding"/>
    <property type="evidence" value="ECO:0007669"/>
    <property type="project" value="UniProtKB-KW"/>
</dbReference>
<dbReference type="GO" id="GO:0004326">
    <property type="term" value="F:tetrahydrofolylpolyglutamate synthase activity"/>
    <property type="evidence" value="ECO:0007669"/>
    <property type="project" value="UniProtKB-EC"/>
</dbReference>
<evidence type="ECO:0000259" key="20">
    <source>
        <dbReference type="Pfam" id="PF08245"/>
    </source>
</evidence>
<evidence type="ECO:0000256" key="16">
    <source>
        <dbReference type="ARBA" id="ARBA00047493"/>
    </source>
</evidence>
<dbReference type="GO" id="GO:0046656">
    <property type="term" value="P:folic acid biosynthetic process"/>
    <property type="evidence" value="ECO:0007669"/>
    <property type="project" value="UniProtKB-KW"/>
</dbReference>
<evidence type="ECO:0000256" key="4">
    <source>
        <dbReference type="ARBA" id="ARBA00008276"/>
    </source>
</evidence>
<evidence type="ECO:0000256" key="18">
    <source>
        <dbReference type="PIRNR" id="PIRNR001563"/>
    </source>
</evidence>
<evidence type="ECO:0000256" key="9">
    <source>
        <dbReference type="ARBA" id="ARBA00022598"/>
    </source>
</evidence>
<feature type="domain" description="Mur ligase C-terminal" evidence="19">
    <location>
        <begin position="313"/>
        <end position="440"/>
    </location>
</feature>
<dbReference type="Proteomes" id="UP000632125">
    <property type="component" value="Unassembled WGS sequence"/>
</dbReference>
<sequence length="461" mass="51359">MTETNSAQRPRGPLQTYREAVDWITGLIPFGIRPGLERIERLMERLGNPHRRLKFIHVAGTNGKGSTCAFLTSVLLKSGYDVGTFTSPYISKFTNRFQYNGADIEEETLLALANELKPHVEALAETELGSPTMFEVSTALAILFYAKVTYPDYVVWETGLGGRLDVTNIVHPVVSVITNIGHDHMDRLGDTLAAVAAEKAGIIKAGIPVVSAVAQPEAVQVIKRTAAEKRSTLYLLGEKFRETPLTVQEDAQSFRFDGLFRTIEPLTITLNGDHQRTNAAVAVMTLEVLRQYNALVVEDEALENGLKEAAWPGRLEMISRSPRILLDGAHNPEGAETLAAALENTYKYDRLHLMMGMLENKNHRDVIKHILPIVDTLIVTEPDYRMKKDAPALADLVREMQRQQPEARAFELIVEQNWQAALQKLQQLTGETDLGVVTGTLYLIADVRSRILYNSDSEKGW</sequence>
<gene>
    <name evidence="21" type="ORF">IDH41_17915</name>
</gene>
<dbReference type="GO" id="GO:0005737">
    <property type="term" value="C:cytoplasm"/>
    <property type="evidence" value="ECO:0007669"/>
    <property type="project" value="TreeGrafter"/>
</dbReference>
<organism evidence="21 22">
    <name type="scientific">Paenibacillus arenilitoris</name>
    <dbReference type="NCBI Taxonomy" id="2772299"/>
    <lineage>
        <taxon>Bacteria</taxon>
        <taxon>Bacillati</taxon>
        <taxon>Bacillota</taxon>
        <taxon>Bacilli</taxon>
        <taxon>Bacillales</taxon>
        <taxon>Paenibacillaceae</taxon>
        <taxon>Paenibacillus</taxon>
    </lineage>
</organism>